<dbReference type="GO" id="GO:0009279">
    <property type="term" value="C:cell outer membrane"/>
    <property type="evidence" value="ECO:0007669"/>
    <property type="project" value="UniProtKB-SubCell"/>
</dbReference>
<gene>
    <name evidence="7" type="primary">yfiO</name>
    <name evidence="4" type="synonym">bamD</name>
    <name evidence="7" type="ORF">GCM10010995_04740</name>
</gene>
<dbReference type="InterPro" id="IPR039565">
    <property type="entry name" value="BamD-like"/>
</dbReference>
<dbReference type="RefSeq" id="WP_117001573.1">
    <property type="nucleotide sequence ID" value="NZ_BMJS01000003.1"/>
</dbReference>
<evidence type="ECO:0000313" key="7">
    <source>
        <dbReference type="EMBL" id="GGF90463.1"/>
    </source>
</evidence>
<feature type="domain" description="Outer membrane lipoprotein BamD-like" evidence="6">
    <location>
        <begin position="34"/>
        <end position="237"/>
    </location>
</feature>
<dbReference type="NCBIfam" id="TIGR03302">
    <property type="entry name" value="OM_YfiO"/>
    <property type="match status" value="1"/>
</dbReference>
<comment type="subcellular location">
    <subcellularLocation>
        <location evidence="4">Cell outer membrane</location>
        <topology evidence="4">Lipid-anchor</topology>
    </subcellularLocation>
</comment>
<keyword evidence="4" id="KW-0564">Palmitate</keyword>
<keyword evidence="8" id="KW-1185">Reference proteome</keyword>
<keyword evidence="2 4" id="KW-0472">Membrane</keyword>
<evidence type="ECO:0000259" key="6">
    <source>
        <dbReference type="Pfam" id="PF13525"/>
    </source>
</evidence>
<keyword evidence="4" id="KW-0449">Lipoprotein</keyword>
<feature type="chain" id="PRO_5035348633" description="Outer membrane protein assembly factor BamD" evidence="5">
    <location>
        <begin position="19"/>
        <end position="266"/>
    </location>
</feature>
<feature type="signal peptide" evidence="5">
    <location>
        <begin position="1"/>
        <end position="18"/>
    </location>
</feature>
<evidence type="ECO:0000256" key="2">
    <source>
        <dbReference type="ARBA" id="ARBA00023136"/>
    </source>
</evidence>
<organism evidence="7 8">
    <name type="scientific">Cysteiniphilum litorale</name>
    <dbReference type="NCBI Taxonomy" id="2056700"/>
    <lineage>
        <taxon>Bacteria</taxon>
        <taxon>Pseudomonadati</taxon>
        <taxon>Pseudomonadota</taxon>
        <taxon>Gammaproteobacteria</taxon>
        <taxon>Thiotrichales</taxon>
        <taxon>Fastidiosibacteraceae</taxon>
        <taxon>Cysteiniphilum</taxon>
    </lineage>
</organism>
<evidence type="ECO:0000256" key="4">
    <source>
        <dbReference type="HAMAP-Rule" id="MF_00922"/>
    </source>
</evidence>
<dbReference type="PROSITE" id="PS51257">
    <property type="entry name" value="PROKAR_LIPOPROTEIN"/>
    <property type="match status" value="1"/>
</dbReference>
<dbReference type="GO" id="GO:0043165">
    <property type="term" value="P:Gram-negative-bacterium-type cell outer membrane assembly"/>
    <property type="evidence" value="ECO:0007669"/>
    <property type="project" value="UniProtKB-UniRule"/>
</dbReference>
<dbReference type="OrthoDB" id="9779191at2"/>
<dbReference type="CDD" id="cd15830">
    <property type="entry name" value="BamD"/>
    <property type="match status" value="1"/>
</dbReference>
<comment type="subunit">
    <text evidence="4">Part of the Bam complex.</text>
</comment>
<proteinExistence type="inferred from homology"/>
<dbReference type="Proteomes" id="UP000636949">
    <property type="component" value="Unassembled WGS sequence"/>
</dbReference>
<dbReference type="InterPro" id="IPR017689">
    <property type="entry name" value="BamD"/>
</dbReference>
<comment type="caution">
    <text evidence="7">The sequence shown here is derived from an EMBL/GenBank/DDBJ whole genome shotgun (WGS) entry which is preliminary data.</text>
</comment>
<reference evidence="7" key="2">
    <citation type="submission" date="2020-09" db="EMBL/GenBank/DDBJ databases">
        <authorList>
            <person name="Sun Q."/>
            <person name="Zhou Y."/>
        </authorList>
    </citation>
    <scope>NUCLEOTIDE SEQUENCE</scope>
    <source>
        <strain evidence="7">CGMCC 1.15758</strain>
    </source>
</reference>
<evidence type="ECO:0000256" key="5">
    <source>
        <dbReference type="SAM" id="SignalP"/>
    </source>
</evidence>
<evidence type="ECO:0000256" key="3">
    <source>
        <dbReference type="ARBA" id="ARBA00023237"/>
    </source>
</evidence>
<accession>A0A8J3E858</accession>
<dbReference type="Gene3D" id="1.25.40.10">
    <property type="entry name" value="Tetratricopeptide repeat domain"/>
    <property type="match status" value="1"/>
</dbReference>
<keyword evidence="3 4" id="KW-0998">Cell outer membrane</keyword>
<keyword evidence="1 4" id="KW-0732">Signal</keyword>
<comment type="similarity">
    <text evidence="4">Belongs to the BamD family.</text>
</comment>
<evidence type="ECO:0000313" key="8">
    <source>
        <dbReference type="Proteomes" id="UP000636949"/>
    </source>
</evidence>
<dbReference type="HAMAP" id="MF_00922">
    <property type="entry name" value="OM_assembly_BamD"/>
    <property type="match status" value="1"/>
</dbReference>
<comment type="function">
    <text evidence="4">Part of the outer membrane protein assembly complex, which is involved in assembly and insertion of beta-barrel proteins into the outer membrane.</text>
</comment>
<dbReference type="EMBL" id="BMJS01000003">
    <property type="protein sequence ID" value="GGF90463.1"/>
    <property type="molecule type" value="Genomic_DNA"/>
</dbReference>
<dbReference type="SUPFAM" id="SSF48452">
    <property type="entry name" value="TPR-like"/>
    <property type="match status" value="1"/>
</dbReference>
<dbReference type="Pfam" id="PF13525">
    <property type="entry name" value="YfiO"/>
    <property type="match status" value="1"/>
</dbReference>
<dbReference type="GO" id="GO:0051205">
    <property type="term" value="P:protein insertion into membrane"/>
    <property type="evidence" value="ECO:0007669"/>
    <property type="project" value="UniProtKB-UniRule"/>
</dbReference>
<dbReference type="InterPro" id="IPR011990">
    <property type="entry name" value="TPR-like_helical_dom_sf"/>
</dbReference>
<name>A0A8J3E858_9GAMM</name>
<reference evidence="7" key="1">
    <citation type="journal article" date="2014" name="Int. J. Syst. Evol. Microbiol.">
        <title>Complete genome sequence of Corynebacterium casei LMG S-19264T (=DSM 44701T), isolated from a smear-ripened cheese.</title>
        <authorList>
            <consortium name="US DOE Joint Genome Institute (JGI-PGF)"/>
            <person name="Walter F."/>
            <person name="Albersmeier A."/>
            <person name="Kalinowski J."/>
            <person name="Ruckert C."/>
        </authorList>
    </citation>
    <scope>NUCLEOTIDE SEQUENCE</scope>
    <source>
        <strain evidence="7">CGMCC 1.15758</strain>
    </source>
</reference>
<evidence type="ECO:0000256" key="1">
    <source>
        <dbReference type="ARBA" id="ARBA00022729"/>
    </source>
</evidence>
<dbReference type="AlphaFoldDB" id="A0A8J3E858"/>
<protein>
    <recommendedName>
        <fullName evidence="4">Outer membrane protein assembly factor BamD</fullName>
    </recommendedName>
</protein>
<sequence length="266" mass="30412">MKKISLALSGLGALLLMAGCSTTTTKALPYQGESAEYIYAKGHEQVKDGDYYKAIDTFRSLNSQYPFQSYTEMGNLELIYSYYEDGQPEMALGLARQFLRAYPTSKHLGYVYYMMGVINYDNGRGFLQRRLPYDMAQHDPASYLQAFNDLKRSVILSPKASYAEDARRRMVHINNVVAEYEYNIANFYFEHEAYVAAINRAKIVVEKYSQSNSIENALVLLIRSYDILKMPELAEKSMEVLKANYPNNAYLKSLEDAAKRPTVVFK</sequence>